<dbReference type="SUPFAM" id="SSF56574">
    <property type="entry name" value="Serpins"/>
    <property type="match status" value="1"/>
</dbReference>
<dbReference type="Gene3D" id="2.30.39.10">
    <property type="entry name" value="Alpha-1-antitrypsin, domain 1"/>
    <property type="match status" value="1"/>
</dbReference>
<proteinExistence type="inferred from homology"/>
<sequence>MPPPLLFADSLVKNAQMVTENKIKNLVAPDVLDARTVMLLVNALYFKGIWEDAFFESATKKQDFYVSENQKVQVDMMHLTEEKGYYEDQEVQILELGYLRSQVSMMIILPKVKNGLQNLLQGMDGQKLSRLVESVSSQNVNIELPKFKMENSFDLKDVLKKLGLGEAFSDNANFSKMTATGVKISDVIHKSFIK</sequence>
<dbReference type="WBParaSite" id="nRc.2.0.1.t13762-RA">
    <property type="protein sequence ID" value="nRc.2.0.1.t13762-RA"/>
    <property type="gene ID" value="nRc.2.0.1.g13762"/>
</dbReference>
<organism evidence="4 5">
    <name type="scientific">Romanomermis culicivorax</name>
    <name type="common">Nematode worm</name>
    <dbReference type="NCBI Taxonomy" id="13658"/>
    <lineage>
        <taxon>Eukaryota</taxon>
        <taxon>Metazoa</taxon>
        <taxon>Ecdysozoa</taxon>
        <taxon>Nematoda</taxon>
        <taxon>Enoplea</taxon>
        <taxon>Dorylaimia</taxon>
        <taxon>Mermithida</taxon>
        <taxon>Mermithoidea</taxon>
        <taxon>Mermithidae</taxon>
        <taxon>Romanomermis</taxon>
    </lineage>
</organism>
<reference evidence="5" key="1">
    <citation type="submission" date="2022-11" db="UniProtKB">
        <authorList>
            <consortium name="WormBaseParasite"/>
        </authorList>
    </citation>
    <scope>IDENTIFICATION</scope>
</reference>
<evidence type="ECO:0000313" key="4">
    <source>
        <dbReference type="Proteomes" id="UP000887565"/>
    </source>
</evidence>
<comment type="similarity">
    <text evidence="1 2">Belongs to the serpin family.</text>
</comment>
<evidence type="ECO:0000256" key="2">
    <source>
        <dbReference type="RuleBase" id="RU000411"/>
    </source>
</evidence>
<evidence type="ECO:0000313" key="5">
    <source>
        <dbReference type="WBParaSite" id="nRc.2.0.1.t13762-RA"/>
    </source>
</evidence>
<dbReference type="Proteomes" id="UP000887565">
    <property type="component" value="Unplaced"/>
</dbReference>
<dbReference type="InterPro" id="IPR042185">
    <property type="entry name" value="Serpin_sf_2"/>
</dbReference>
<dbReference type="PANTHER" id="PTHR11461">
    <property type="entry name" value="SERINE PROTEASE INHIBITOR, SERPIN"/>
    <property type="match status" value="1"/>
</dbReference>
<dbReference type="GO" id="GO:0005615">
    <property type="term" value="C:extracellular space"/>
    <property type="evidence" value="ECO:0007669"/>
    <property type="project" value="InterPro"/>
</dbReference>
<dbReference type="InterPro" id="IPR036186">
    <property type="entry name" value="Serpin_sf"/>
</dbReference>
<name>A0A915IK40_ROMCU</name>
<evidence type="ECO:0000256" key="1">
    <source>
        <dbReference type="ARBA" id="ARBA00009500"/>
    </source>
</evidence>
<dbReference type="InterPro" id="IPR023796">
    <property type="entry name" value="Serpin_dom"/>
</dbReference>
<dbReference type="InterPro" id="IPR042178">
    <property type="entry name" value="Serpin_sf_1"/>
</dbReference>
<dbReference type="InterPro" id="IPR000215">
    <property type="entry name" value="Serpin_fam"/>
</dbReference>
<dbReference type="Gene3D" id="3.30.497.10">
    <property type="entry name" value="Antithrombin, subunit I, domain 2"/>
    <property type="match status" value="1"/>
</dbReference>
<protein>
    <submittedName>
        <fullName evidence="5">Serpin domain-containing protein</fullName>
    </submittedName>
</protein>
<feature type="domain" description="Serpin" evidence="3">
    <location>
        <begin position="1"/>
        <end position="194"/>
    </location>
</feature>
<evidence type="ECO:0000259" key="3">
    <source>
        <dbReference type="SMART" id="SM00093"/>
    </source>
</evidence>
<dbReference type="OMA" id="CFDIANI"/>
<accession>A0A915IK40</accession>
<dbReference type="Pfam" id="PF00079">
    <property type="entry name" value="Serpin"/>
    <property type="match status" value="1"/>
</dbReference>
<dbReference type="GO" id="GO:0004867">
    <property type="term" value="F:serine-type endopeptidase inhibitor activity"/>
    <property type="evidence" value="ECO:0007669"/>
    <property type="project" value="InterPro"/>
</dbReference>
<keyword evidence="4" id="KW-1185">Reference proteome</keyword>
<dbReference type="SMART" id="SM00093">
    <property type="entry name" value="SERPIN"/>
    <property type="match status" value="1"/>
</dbReference>
<dbReference type="AlphaFoldDB" id="A0A915IK40"/>
<dbReference type="PANTHER" id="PTHR11461:SF211">
    <property type="entry name" value="GH10112P-RELATED"/>
    <property type="match status" value="1"/>
</dbReference>